<evidence type="ECO:0000256" key="1">
    <source>
        <dbReference type="SAM" id="MobiDB-lite"/>
    </source>
</evidence>
<accession>A0A4P9Y407</accession>
<feature type="region of interest" description="Disordered" evidence="1">
    <location>
        <begin position="142"/>
        <end position="168"/>
    </location>
</feature>
<gene>
    <name evidence="3" type="ORF">BJ684DRAFT_19896</name>
</gene>
<dbReference type="GO" id="GO:0005794">
    <property type="term" value="C:Golgi apparatus"/>
    <property type="evidence" value="ECO:0007669"/>
    <property type="project" value="TreeGrafter"/>
</dbReference>
<keyword evidence="4" id="KW-1185">Reference proteome</keyword>
<evidence type="ECO:0000313" key="4">
    <source>
        <dbReference type="Proteomes" id="UP000267251"/>
    </source>
</evidence>
<dbReference type="GO" id="GO:0005886">
    <property type="term" value="C:plasma membrane"/>
    <property type="evidence" value="ECO:0007669"/>
    <property type="project" value="TreeGrafter"/>
</dbReference>
<dbReference type="PROSITE" id="PS51382">
    <property type="entry name" value="SPX"/>
    <property type="match status" value="1"/>
</dbReference>
<reference evidence="4" key="1">
    <citation type="journal article" date="2018" name="Nat. Microbiol.">
        <title>Leveraging single-cell genomics to expand the fungal tree of life.</title>
        <authorList>
            <person name="Ahrendt S.R."/>
            <person name="Quandt C.A."/>
            <person name="Ciobanu D."/>
            <person name="Clum A."/>
            <person name="Salamov A."/>
            <person name="Andreopoulos B."/>
            <person name="Cheng J.F."/>
            <person name="Woyke T."/>
            <person name="Pelin A."/>
            <person name="Henrissat B."/>
            <person name="Reynolds N.K."/>
            <person name="Benny G.L."/>
            <person name="Smith M.E."/>
            <person name="James T.Y."/>
            <person name="Grigoriev I.V."/>
        </authorList>
    </citation>
    <scope>NUCLEOTIDE SEQUENCE [LARGE SCALE GENOMIC DNA]</scope>
</reference>
<dbReference type="AlphaFoldDB" id="A0A4P9Y407"/>
<dbReference type="OrthoDB" id="5588846at2759"/>
<feature type="domain" description="SPX" evidence="2">
    <location>
        <begin position="35"/>
        <end position="210"/>
    </location>
</feature>
<dbReference type="CDD" id="cd14447">
    <property type="entry name" value="SPX"/>
    <property type="match status" value="1"/>
</dbReference>
<sequence length="262" mass="29803">MIHFPFDATRLEAHSVGKRGEEIRGMAEDGTTYKMKFAKELEAKVVPEWQQHYIQYRKLKKLLQPFKTTDAENPTQAWEAADTQFYSELRKEVDKVETFYLETVDRLQEYIRQWVYHAYKQQHKQQGGTATPGLTGWSKFFATSQSPQSPSQGSSLGQGDGGPPIPSPASLAAVADRLTTYAALNRLAIIKIIKKHWKLLSSTQHSGLIRTSKATETSILETLRTDRAFWTGQEAEALVEEARKIRWDSSRLRAKEAQTMVP</sequence>
<dbReference type="InterPro" id="IPR004331">
    <property type="entry name" value="SPX_dom"/>
</dbReference>
<dbReference type="Pfam" id="PF03105">
    <property type="entry name" value="SPX"/>
    <property type="match status" value="1"/>
</dbReference>
<proteinExistence type="predicted"/>
<dbReference type="GO" id="GO:0000822">
    <property type="term" value="F:inositol hexakisphosphate binding"/>
    <property type="evidence" value="ECO:0007669"/>
    <property type="project" value="TreeGrafter"/>
</dbReference>
<dbReference type="PANTHER" id="PTHR10783">
    <property type="entry name" value="XENOTROPIC AND POLYTROPIC RETROVIRUS RECEPTOR 1-RELATED"/>
    <property type="match status" value="1"/>
</dbReference>
<dbReference type="PANTHER" id="PTHR10783:SF103">
    <property type="entry name" value="SOLUTE CARRIER FAMILY 53 MEMBER 1"/>
    <property type="match status" value="1"/>
</dbReference>
<evidence type="ECO:0000259" key="2">
    <source>
        <dbReference type="PROSITE" id="PS51382"/>
    </source>
</evidence>
<feature type="compositionally biased region" description="Low complexity" evidence="1">
    <location>
        <begin position="144"/>
        <end position="155"/>
    </location>
</feature>
<evidence type="ECO:0000313" key="3">
    <source>
        <dbReference type="EMBL" id="RKP13635.1"/>
    </source>
</evidence>
<name>A0A4P9Y407_9FUNG</name>
<dbReference type="EMBL" id="KZ987975">
    <property type="protein sequence ID" value="RKP13635.1"/>
    <property type="molecule type" value="Genomic_DNA"/>
</dbReference>
<organism evidence="3 4">
    <name type="scientific">Piptocephalis cylindrospora</name>
    <dbReference type="NCBI Taxonomy" id="1907219"/>
    <lineage>
        <taxon>Eukaryota</taxon>
        <taxon>Fungi</taxon>
        <taxon>Fungi incertae sedis</taxon>
        <taxon>Zoopagomycota</taxon>
        <taxon>Zoopagomycotina</taxon>
        <taxon>Zoopagomycetes</taxon>
        <taxon>Zoopagales</taxon>
        <taxon>Piptocephalidaceae</taxon>
        <taxon>Piptocephalis</taxon>
    </lineage>
</organism>
<dbReference type="GO" id="GO:0006817">
    <property type="term" value="P:phosphate ion transport"/>
    <property type="evidence" value="ECO:0007669"/>
    <property type="project" value="TreeGrafter"/>
</dbReference>
<dbReference type="Proteomes" id="UP000267251">
    <property type="component" value="Unassembled WGS sequence"/>
</dbReference>
<dbReference type="GO" id="GO:0016036">
    <property type="term" value="P:cellular response to phosphate starvation"/>
    <property type="evidence" value="ECO:0007669"/>
    <property type="project" value="TreeGrafter"/>
</dbReference>
<protein>
    <recommendedName>
        <fullName evidence="2">SPX domain-containing protein</fullName>
    </recommendedName>
</protein>